<accession>A0ACC0CG46</accession>
<keyword evidence="2" id="KW-1185">Reference proteome</keyword>
<name>A0ACC0CG46_CATRO</name>
<organism evidence="1 2">
    <name type="scientific">Catharanthus roseus</name>
    <name type="common">Madagascar periwinkle</name>
    <name type="synonym">Vinca rosea</name>
    <dbReference type="NCBI Taxonomy" id="4058"/>
    <lineage>
        <taxon>Eukaryota</taxon>
        <taxon>Viridiplantae</taxon>
        <taxon>Streptophyta</taxon>
        <taxon>Embryophyta</taxon>
        <taxon>Tracheophyta</taxon>
        <taxon>Spermatophyta</taxon>
        <taxon>Magnoliopsida</taxon>
        <taxon>eudicotyledons</taxon>
        <taxon>Gunneridae</taxon>
        <taxon>Pentapetalae</taxon>
        <taxon>asterids</taxon>
        <taxon>lamiids</taxon>
        <taxon>Gentianales</taxon>
        <taxon>Apocynaceae</taxon>
        <taxon>Rauvolfioideae</taxon>
        <taxon>Vinceae</taxon>
        <taxon>Catharanthinae</taxon>
        <taxon>Catharanthus</taxon>
    </lineage>
</organism>
<evidence type="ECO:0000313" key="1">
    <source>
        <dbReference type="EMBL" id="KAI5683859.1"/>
    </source>
</evidence>
<sequence>MVYDLVFGIVRGLRFTWLVSHTRASSNGVDDSDSGEWIHLKKGVDSRGCGPIGLRGHYIMLCCGVRPPSGNDMGVRLFCNQALVWCLAGIDYEMPKLGCDGLVLGIQTLSVEPHCCIICSFKFGA</sequence>
<protein>
    <submittedName>
        <fullName evidence="1">Uncharacterized protein</fullName>
    </submittedName>
</protein>
<gene>
    <name evidence="1" type="ORF">M9H77_05087</name>
</gene>
<dbReference type="EMBL" id="CM044701">
    <property type="protein sequence ID" value="KAI5683859.1"/>
    <property type="molecule type" value="Genomic_DNA"/>
</dbReference>
<comment type="caution">
    <text evidence="1">The sequence shown here is derived from an EMBL/GenBank/DDBJ whole genome shotgun (WGS) entry which is preliminary data.</text>
</comment>
<dbReference type="Proteomes" id="UP001060085">
    <property type="component" value="Linkage Group LG01"/>
</dbReference>
<reference evidence="2" key="1">
    <citation type="journal article" date="2023" name="Nat. Plants">
        <title>Single-cell RNA sequencing provides a high-resolution roadmap for understanding the multicellular compartmentation of specialized metabolism.</title>
        <authorList>
            <person name="Sun S."/>
            <person name="Shen X."/>
            <person name="Li Y."/>
            <person name="Li Y."/>
            <person name="Wang S."/>
            <person name="Li R."/>
            <person name="Zhang H."/>
            <person name="Shen G."/>
            <person name="Guo B."/>
            <person name="Wei J."/>
            <person name="Xu J."/>
            <person name="St-Pierre B."/>
            <person name="Chen S."/>
            <person name="Sun C."/>
        </authorList>
    </citation>
    <scope>NUCLEOTIDE SEQUENCE [LARGE SCALE GENOMIC DNA]</scope>
</reference>
<evidence type="ECO:0000313" key="2">
    <source>
        <dbReference type="Proteomes" id="UP001060085"/>
    </source>
</evidence>
<proteinExistence type="predicted"/>